<dbReference type="PANTHER" id="PTHR31111:SF137">
    <property type="entry name" value="F-BOX ONLY PROTEIN 12"/>
    <property type="match status" value="1"/>
</dbReference>
<name>A0A087HRY6_ARAAL</name>
<organism evidence="4 5">
    <name type="scientific">Arabis alpina</name>
    <name type="common">Alpine rock-cress</name>
    <dbReference type="NCBI Taxonomy" id="50452"/>
    <lineage>
        <taxon>Eukaryota</taxon>
        <taxon>Viridiplantae</taxon>
        <taxon>Streptophyta</taxon>
        <taxon>Embryophyta</taxon>
        <taxon>Tracheophyta</taxon>
        <taxon>Spermatophyta</taxon>
        <taxon>Magnoliopsida</taxon>
        <taxon>eudicotyledons</taxon>
        <taxon>Gunneridae</taxon>
        <taxon>Pentapetalae</taxon>
        <taxon>rosids</taxon>
        <taxon>malvids</taxon>
        <taxon>Brassicales</taxon>
        <taxon>Brassicaceae</taxon>
        <taxon>Arabideae</taxon>
        <taxon>Arabis</taxon>
    </lineage>
</organism>
<keyword evidence="2" id="KW-1133">Transmembrane helix</keyword>
<dbReference type="OrthoDB" id="1109834at2759"/>
<dbReference type="InterPro" id="IPR017451">
    <property type="entry name" value="F-box-assoc_interact_dom"/>
</dbReference>
<dbReference type="InterPro" id="IPR013187">
    <property type="entry name" value="F-box-assoc_dom_typ3"/>
</dbReference>
<proteinExistence type="predicted"/>
<dbReference type="Pfam" id="PF00646">
    <property type="entry name" value="F-box"/>
    <property type="match status" value="1"/>
</dbReference>
<dbReference type="Proteomes" id="UP000029120">
    <property type="component" value="Chromosome 1"/>
</dbReference>
<gene>
    <name evidence="4" type="ordered locus">AALP_Aa1g315900</name>
</gene>
<evidence type="ECO:0000256" key="2">
    <source>
        <dbReference type="SAM" id="Phobius"/>
    </source>
</evidence>
<evidence type="ECO:0000256" key="1">
    <source>
        <dbReference type="SAM" id="MobiDB-lite"/>
    </source>
</evidence>
<feature type="region of interest" description="Disordered" evidence="1">
    <location>
        <begin position="386"/>
        <end position="412"/>
    </location>
</feature>
<feature type="compositionally biased region" description="Basic residues" evidence="1">
    <location>
        <begin position="391"/>
        <end position="401"/>
    </location>
</feature>
<dbReference type="SMART" id="SM00256">
    <property type="entry name" value="FBOX"/>
    <property type="match status" value="1"/>
</dbReference>
<dbReference type="Gramene" id="KFK44888">
    <property type="protein sequence ID" value="KFK44888"/>
    <property type="gene ID" value="AALP_AA1G315900"/>
</dbReference>
<dbReference type="Pfam" id="PF08268">
    <property type="entry name" value="FBA_3"/>
    <property type="match status" value="1"/>
</dbReference>
<dbReference type="CDD" id="cd22157">
    <property type="entry name" value="F-box_AtFBW1-like"/>
    <property type="match status" value="1"/>
</dbReference>
<dbReference type="EMBL" id="CM002869">
    <property type="protein sequence ID" value="KFK44888.1"/>
    <property type="molecule type" value="Genomic_DNA"/>
</dbReference>
<keyword evidence="2" id="KW-0472">Membrane</keyword>
<dbReference type="PANTHER" id="PTHR31111">
    <property type="entry name" value="BNAA05G37150D PROTEIN-RELATED"/>
    <property type="match status" value="1"/>
</dbReference>
<keyword evidence="5" id="KW-1185">Reference proteome</keyword>
<dbReference type="Gene3D" id="1.20.1280.50">
    <property type="match status" value="1"/>
</dbReference>
<feature type="transmembrane region" description="Helical" evidence="2">
    <location>
        <begin position="426"/>
        <end position="454"/>
    </location>
</feature>
<evidence type="ECO:0000313" key="5">
    <source>
        <dbReference type="Proteomes" id="UP000029120"/>
    </source>
</evidence>
<evidence type="ECO:0000313" key="4">
    <source>
        <dbReference type="EMBL" id="KFK44888.1"/>
    </source>
</evidence>
<evidence type="ECO:0000259" key="3">
    <source>
        <dbReference type="SMART" id="SM00256"/>
    </source>
</evidence>
<dbReference type="NCBIfam" id="TIGR01640">
    <property type="entry name" value="F_box_assoc_1"/>
    <property type="match status" value="1"/>
</dbReference>
<dbReference type="SUPFAM" id="SSF81383">
    <property type="entry name" value="F-box domain"/>
    <property type="match status" value="1"/>
</dbReference>
<accession>A0A087HRY6</accession>
<keyword evidence="2" id="KW-0812">Transmembrane</keyword>
<protein>
    <recommendedName>
        <fullName evidence="3">F-box domain-containing protein</fullName>
    </recommendedName>
</protein>
<sequence length="455" mass="52604">MMKNWIPNDVIIEILSRLPAKSTARFRCVSKQWRSTLCRQDFKELFLTRSSARPRLLISVKKDDERNFFLSSLSQNPYEKSSLVVAAEFLIKFSKDMSQYPYSYASGLIYIPRADDDTKRVICNPITGQYVTLPELRKVYGYSYLGFDPIDKEFKVLLMNTPYDYIAPSDAVHYIWTLGSGNLGWRKIQCPFTHEPFYYGRICINGVLYYLALHSQLRKDVIVCFDVRSEKFNFIEAHSSCGFSTIFINYKGKLGGITYSYDRYSNDTHKLCMWVLEDVEKQEWSTYVYSLRNTQLVRNRNTVVKVDWKNLSVAGMTATGEIVLSPNVGSCEPFYVLYFSLERNTLQRVEIHGVGANRDRHVHCYVEDLSVIDAMQLKSIPVKQGQNMVTKRPKPQQRRHTSRDVTGSAPSVKNKQQNMYGLSANLLYHSFALSILFFVSFILFVILFSSIILFS</sequence>
<dbReference type="AlphaFoldDB" id="A0A087HRY6"/>
<feature type="domain" description="F-box" evidence="3">
    <location>
        <begin position="6"/>
        <end position="46"/>
    </location>
</feature>
<reference evidence="5" key="1">
    <citation type="journal article" date="2015" name="Nat. Plants">
        <title>Genome expansion of Arabis alpina linked with retrotransposition and reduced symmetric DNA methylation.</title>
        <authorList>
            <person name="Willing E.M."/>
            <person name="Rawat V."/>
            <person name="Mandakova T."/>
            <person name="Maumus F."/>
            <person name="James G.V."/>
            <person name="Nordstroem K.J."/>
            <person name="Becker C."/>
            <person name="Warthmann N."/>
            <person name="Chica C."/>
            <person name="Szarzynska B."/>
            <person name="Zytnicki M."/>
            <person name="Albani M.C."/>
            <person name="Kiefer C."/>
            <person name="Bergonzi S."/>
            <person name="Castaings L."/>
            <person name="Mateos J.L."/>
            <person name="Berns M.C."/>
            <person name="Bujdoso N."/>
            <person name="Piofczyk T."/>
            <person name="de Lorenzo L."/>
            <person name="Barrero-Sicilia C."/>
            <person name="Mateos I."/>
            <person name="Piednoel M."/>
            <person name="Hagmann J."/>
            <person name="Chen-Min-Tao R."/>
            <person name="Iglesias-Fernandez R."/>
            <person name="Schuster S.C."/>
            <person name="Alonso-Blanco C."/>
            <person name="Roudier F."/>
            <person name="Carbonero P."/>
            <person name="Paz-Ares J."/>
            <person name="Davis S.J."/>
            <person name="Pecinka A."/>
            <person name="Quesneville H."/>
            <person name="Colot V."/>
            <person name="Lysak M.A."/>
            <person name="Weigel D."/>
            <person name="Coupland G."/>
            <person name="Schneeberger K."/>
        </authorList>
    </citation>
    <scope>NUCLEOTIDE SEQUENCE [LARGE SCALE GENOMIC DNA]</scope>
    <source>
        <strain evidence="5">cv. Pajares</strain>
    </source>
</reference>
<dbReference type="InterPro" id="IPR001810">
    <property type="entry name" value="F-box_dom"/>
</dbReference>
<dbReference type="InterPro" id="IPR036047">
    <property type="entry name" value="F-box-like_dom_sf"/>
</dbReference>
<dbReference type="OMA" id="WTRICIN"/>
<dbReference type="eggNOG" id="ENOG502S9E8">
    <property type="taxonomic scope" value="Eukaryota"/>
</dbReference>